<name>A0A7V6A492_9BACT</name>
<reference evidence="1" key="1">
    <citation type="journal article" date="2020" name="mSystems">
        <title>Genome- and Community-Level Interaction Insights into Carbon Utilization and Element Cycling Functions of Hydrothermarchaeota in Hydrothermal Sediment.</title>
        <authorList>
            <person name="Zhou Z."/>
            <person name="Liu Y."/>
            <person name="Xu W."/>
            <person name="Pan J."/>
            <person name="Luo Z.H."/>
            <person name="Li M."/>
        </authorList>
    </citation>
    <scope>NUCLEOTIDE SEQUENCE [LARGE SCALE GENOMIC DNA]</scope>
    <source>
        <strain evidence="1">SpSt-767</strain>
    </source>
</reference>
<dbReference type="AlphaFoldDB" id="A0A7V6A492"/>
<sequence length="134" mass="15033">MHRKATFKIFVTRREMLYVGDTPDHSLMLTEMEGEPVNYTPGEAGKFVSRRSVGFHDRTKGEGPMQGYAVTHYEQGAVFSRFEGMRKEGVTTGTWKVYQGIGKLANLQGSGTFEVKASGKPNEFILDMQGEYIL</sequence>
<gene>
    <name evidence="1" type="ORF">ENV52_08225</name>
</gene>
<evidence type="ECO:0000313" key="1">
    <source>
        <dbReference type="EMBL" id="HHS29671.1"/>
    </source>
</evidence>
<comment type="caution">
    <text evidence="1">The sequence shown here is derived from an EMBL/GenBank/DDBJ whole genome shotgun (WGS) entry which is preliminary data.</text>
</comment>
<proteinExistence type="predicted"/>
<protein>
    <submittedName>
        <fullName evidence="1">Uncharacterized protein</fullName>
    </submittedName>
</protein>
<accession>A0A7V6A492</accession>
<dbReference type="EMBL" id="DTGR01000133">
    <property type="protein sequence ID" value="HHS29671.1"/>
    <property type="molecule type" value="Genomic_DNA"/>
</dbReference>
<organism evidence="1">
    <name type="scientific">Desulfobacca acetoxidans</name>
    <dbReference type="NCBI Taxonomy" id="60893"/>
    <lineage>
        <taxon>Bacteria</taxon>
        <taxon>Pseudomonadati</taxon>
        <taxon>Thermodesulfobacteriota</taxon>
        <taxon>Desulfobaccia</taxon>
        <taxon>Desulfobaccales</taxon>
        <taxon>Desulfobaccaceae</taxon>
        <taxon>Desulfobacca</taxon>
    </lineage>
</organism>